<proteinExistence type="predicted"/>
<comment type="caution">
    <text evidence="2">The sequence shown here is derived from an EMBL/GenBank/DDBJ whole genome shotgun (WGS) entry which is preliminary data.</text>
</comment>
<evidence type="ECO:0000313" key="4">
    <source>
        <dbReference type="Proteomes" id="UP000583929"/>
    </source>
</evidence>
<dbReference type="Proteomes" id="UP000583929">
    <property type="component" value="Unassembled WGS sequence"/>
</dbReference>
<name>A0A7J6H804_CANSA</name>
<protein>
    <submittedName>
        <fullName evidence="2">Uncharacterized protein</fullName>
    </submittedName>
</protein>
<evidence type="ECO:0000313" key="3">
    <source>
        <dbReference type="Proteomes" id="UP000525078"/>
    </source>
</evidence>
<dbReference type="EMBL" id="JAATIQ010000060">
    <property type="protein sequence ID" value="KAF4391235.1"/>
    <property type="molecule type" value="Genomic_DNA"/>
</dbReference>
<gene>
    <name evidence="1" type="ORF">F8388_008117</name>
    <name evidence="2" type="ORF">G4B88_016545</name>
</gene>
<keyword evidence="4" id="KW-1185">Reference proteome</keyword>
<accession>A0A7J6H804</accession>
<dbReference type="AlphaFoldDB" id="A0A7J6H804"/>
<sequence>MPGHILLPPPNGMYSKLLPLKSIELSINLSGIKFSGSIQYFGSLPIAQAFTITLVFLDLSLMLSKIGRLFQSRNLKAGNTSANSKPPAASIASSTIEMNSSYMNGPYILAKSLNEIWGDEPKIWCIFPTNGNFHGPGGSFETEFFA</sequence>
<evidence type="ECO:0000313" key="1">
    <source>
        <dbReference type="EMBL" id="KAF4362233.1"/>
    </source>
</evidence>
<dbReference type="EMBL" id="JAATIP010000185">
    <property type="protein sequence ID" value="KAF4362233.1"/>
    <property type="molecule type" value="Genomic_DNA"/>
</dbReference>
<evidence type="ECO:0000313" key="2">
    <source>
        <dbReference type="EMBL" id="KAF4391235.1"/>
    </source>
</evidence>
<organism evidence="2 4">
    <name type="scientific">Cannabis sativa</name>
    <name type="common">Hemp</name>
    <name type="synonym">Marijuana</name>
    <dbReference type="NCBI Taxonomy" id="3483"/>
    <lineage>
        <taxon>Eukaryota</taxon>
        <taxon>Viridiplantae</taxon>
        <taxon>Streptophyta</taxon>
        <taxon>Embryophyta</taxon>
        <taxon>Tracheophyta</taxon>
        <taxon>Spermatophyta</taxon>
        <taxon>Magnoliopsida</taxon>
        <taxon>eudicotyledons</taxon>
        <taxon>Gunneridae</taxon>
        <taxon>Pentapetalae</taxon>
        <taxon>rosids</taxon>
        <taxon>fabids</taxon>
        <taxon>Rosales</taxon>
        <taxon>Cannabaceae</taxon>
        <taxon>Cannabis</taxon>
    </lineage>
</organism>
<dbReference type="Proteomes" id="UP000525078">
    <property type="component" value="Unassembled WGS sequence"/>
</dbReference>
<reference evidence="3 4" key="1">
    <citation type="journal article" date="2020" name="bioRxiv">
        <title>Sequence and annotation of 42 cannabis genomes reveals extensive copy number variation in cannabinoid synthesis and pathogen resistance genes.</title>
        <authorList>
            <person name="Mckernan K.J."/>
            <person name="Helbert Y."/>
            <person name="Kane L.T."/>
            <person name="Ebling H."/>
            <person name="Zhang L."/>
            <person name="Liu B."/>
            <person name="Eaton Z."/>
            <person name="Mclaughlin S."/>
            <person name="Kingan S."/>
            <person name="Baybayan P."/>
            <person name="Concepcion G."/>
            <person name="Jordan M."/>
            <person name="Riva A."/>
            <person name="Barbazuk W."/>
            <person name="Harkins T."/>
        </authorList>
    </citation>
    <scope>NUCLEOTIDE SEQUENCE [LARGE SCALE GENOMIC DNA]</scope>
    <source>
        <strain evidence="3 4">cv. Jamaican Lion 4</strain>
        <strain evidence="2">Father</strain>
        <strain evidence="1">Mother</strain>
        <tissue evidence="2">Leaf</tissue>
    </source>
</reference>